<keyword evidence="1" id="KW-0862">Zinc</keyword>
<name>A0AAV7M4F2_PLEWA</name>
<dbReference type="EMBL" id="JANPWB010000014">
    <property type="protein sequence ID" value="KAJ1098685.1"/>
    <property type="molecule type" value="Genomic_DNA"/>
</dbReference>
<proteinExistence type="predicted"/>
<evidence type="ECO:0000259" key="2">
    <source>
        <dbReference type="PROSITE" id="PS50158"/>
    </source>
</evidence>
<dbReference type="GO" id="GO:0008270">
    <property type="term" value="F:zinc ion binding"/>
    <property type="evidence" value="ECO:0007669"/>
    <property type="project" value="UniProtKB-KW"/>
</dbReference>
<reference evidence="3" key="1">
    <citation type="journal article" date="2022" name="bioRxiv">
        <title>Sequencing and chromosome-scale assembly of the giantPleurodeles waltlgenome.</title>
        <authorList>
            <person name="Brown T."/>
            <person name="Elewa A."/>
            <person name="Iarovenko S."/>
            <person name="Subramanian E."/>
            <person name="Araus A.J."/>
            <person name="Petzold A."/>
            <person name="Susuki M."/>
            <person name="Suzuki K.-i.T."/>
            <person name="Hayashi T."/>
            <person name="Toyoda A."/>
            <person name="Oliveira C."/>
            <person name="Osipova E."/>
            <person name="Leigh N.D."/>
            <person name="Simon A."/>
            <person name="Yun M.H."/>
        </authorList>
    </citation>
    <scope>NUCLEOTIDE SEQUENCE</scope>
    <source>
        <strain evidence="3">20211129_DDA</strain>
        <tissue evidence="3">Liver</tissue>
    </source>
</reference>
<evidence type="ECO:0000256" key="1">
    <source>
        <dbReference type="PROSITE-ProRule" id="PRU00047"/>
    </source>
</evidence>
<gene>
    <name evidence="3" type="ORF">NDU88_003792</name>
</gene>
<accession>A0AAV7M4F2</accession>
<sequence>MVPSDPAHVRPKLIHTDPTPPLLPQAQQQMITNYTSVTGPQSAIAPIMNQSMGVNTPQVLGNRQMPAVISLPITVAPPVPLYAQTKPSVSKPIDEVLQYVKYCSDEIELKQRKLKEKAMAMQIKAAQSGMQGGCLQQMVQQSQGNKMFQVQVRGTGRRGFVNRNPDLNSVVVQNDVQRMKKMLPCHACGGVGHWKRECPMMVQEGVVQQSNDVSAFQNVKGPSLRGPIPNFQNNMIQMQGLKPMQQVQMPRVQPMQIQQMQQQAPMVPRQQMQGP</sequence>
<keyword evidence="4" id="KW-1185">Reference proteome</keyword>
<dbReference type="SUPFAM" id="SSF57756">
    <property type="entry name" value="Retrovirus zinc finger-like domains"/>
    <property type="match status" value="1"/>
</dbReference>
<dbReference type="GO" id="GO:0003676">
    <property type="term" value="F:nucleic acid binding"/>
    <property type="evidence" value="ECO:0007669"/>
    <property type="project" value="InterPro"/>
</dbReference>
<protein>
    <recommendedName>
        <fullName evidence="2">CCHC-type domain-containing protein</fullName>
    </recommendedName>
</protein>
<evidence type="ECO:0000313" key="4">
    <source>
        <dbReference type="Proteomes" id="UP001066276"/>
    </source>
</evidence>
<dbReference type="SMART" id="SM00343">
    <property type="entry name" value="ZnF_C2HC"/>
    <property type="match status" value="1"/>
</dbReference>
<keyword evidence="1" id="KW-0479">Metal-binding</keyword>
<dbReference type="InterPro" id="IPR001878">
    <property type="entry name" value="Znf_CCHC"/>
</dbReference>
<evidence type="ECO:0000313" key="3">
    <source>
        <dbReference type="EMBL" id="KAJ1098685.1"/>
    </source>
</evidence>
<dbReference type="Gene3D" id="4.10.60.10">
    <property type="entry name" value="Zinc finger, CCHC-type"/>
    <property type="match status" value="1"/>
</dbReference>
<dbReference type="InterPro" id="IPR036875">
    <property type="entry name" value="Znf_CCHC_sf"/>
</dbReference>
<comment type="caution">
    <text evidence="3">The sequence shown here is derived from an EMBL/GenBank/DDBJ whole genome shotgun (WGS) entry which is preliminary data.</text>
</comment>
<dbReference type="AlphaFoldDB" id="A0AAV7M4F2"/>
<dbReference type="PROSITE" id="PS50158">
    <property type="entry name" value="ZF_CCHC"/>
    <property type="match status" value="1"/>
</dbReference>
<feature type="domain" description="CCHC-type" evidence="2">
    <location>
        <begin position="185"/>
        <end position="199"/>
    </location>
</feature>
<organism evidence="3 4">
    <name type="scientific">Pleurodeles waltl</name>
    <name type="common">Iberian ribbed newt</name>
    <dbReference type="NCBI Taxonomy" id="8319"/>
    <lineage>
        <taxon>Eukaryota</taxon>
        <taxon>Metazoa</taxon>
        <taxon>Chordata</taxon>
        <taxon>Craniata</taxon>
        <taxon>Vertebrata</taxon>
        <taxon>Euteleostomi</taxon>
        <taxon>Amphibia</taxon>
        <taxon>Batrachia</taxon>
        <taxon>Caudata</taxon>
        <taxon>Salamandroidea</taxon>
        <taxon>Salamandridae</taxon>
        <taxon>Pleurodelinae</taxon>
        <taxon>Pleurodeles</taxon>
    </lineage>
</organism>
<dbReference type="Pfam" id="PF00098">
    <property type="entry name" value="zf-CCHC"/>
    <property type="match status" value="1"/>
</dbReference>
<keyword evidence="1" id="KW-0863">Zinc-finger</keyword>
<dbReference type="Proteomes" id="UP001066276">
    <property type="component" value="Chromosome 10"/>
</dbReference>